<evidence type="ECO:0008006" key="4">
    <source>
        <dbReference type="Google" id="ProtNLM"/>
    </source>
</evidence>
<proteinExistence type="predicted"/>
<name>A0ABY8SWT9_9BURK</name>
<dbReference type="Proteomes" id="UP001240697">
    <property type="component" value="Chromosome"/>
</dbReference>
<dbReference type="EMBL" id="CP125947">
    <property type="protein sequence ID" value="WHS67513.1"/>
    <property type="molecule type" value="Genomic_DNA"/>
</dbReference>
<dbReference type="RefSeq" id="WP_283488539.1">
    <property type="nucleotide sequence ID" value="NZ_CP125947.1"/>
</dbReference>
<protein>
    <recommendedName>
        <fullName evidence="4">WG repeat-containing protein</fullName>
    </recommendedName>
</protein>
<dbReference type="InterPro" id="IPR058087">
    <property type="entry name" value="XAC2610_dom"/>
</dbReference>
<evidence type="ECO:0000313" key="3">
    <source>
        <dbReference type="Proteomes" id="UP001240697"/>
    </source>
</evidence>
<evidence type="ECO:0000313" key="2">
    <source>
        <dbReference type="EMBL" id="WHS67513.1"/>
    </source>
</evidence>
<feature type="chain" id="PRO_5047038098" description="WG repeat-containing protein" evidence="1">
    <location>
        <begin position="25"/>
        <end position="428"/>
    </location>
</feature>
<organism evidence="2 3">
    <name type="scientific">Comamonas resistens</name>
    <dbReference type="NCBI Taxonomy" id="3046670"/>
    <lineage>
        <taxon>Bacteria</taxon>
        <taxon>Pseudomonadati</taxon>
        <taxon>Pseudomonadota</taxon>
        <taxon>Betaproteobacteria</taxon>
        <taxon>Burkholderiales</taxon>
        <taxon>Comamonadaceae</taxon>
        <taxon>Comamonas</taxon>
    </lineage>
</organism>
<reference evidence="2 3" key="1">
    <citation type="submission" date="2023-05" db="EMBL/GenBank/DDBJ databases">
        <authorList>
            <person name="Yin Y."/>
            <person name="Lu Z."/>
        </authorList>
    </citation>
    <scope>NUCLEOTIDE SEQUENCE [LARGE SCALE GENOMIC DNA]</scope>
    <source>
        <strain evidence="2 3">ZM22</strain>
    </source>
</reference>
<keyword evidence="3" id="KW-1185">Reference proteome</keyword>
<feature type="signal peptide" evidence="1">
    <location>
        <begin position="1"/>
        <end position="24"/>
    </location>
</feature>
<gene>
    <name evidence="2" type="ORF">QMY55_10560</name>
</gene>
<evidence type="ECO:0000256" key="1">
    <source>
        <dbReference type="SAM" id="SignalP"/>
    </source>
</evidence>
<dbReference type="NCBIfam" id="NF047539">
    <property type="entry name" value="XAC2610_fam"/>
    <property type="match status" value="1"/>
</dbReference>
<keyword evidence="1" id="KW-0732">Signal</keyword>
<accession>A0ABY8SWT9</accession>
<sequence>MWLRKLLLLCGLALGLQNMGCAWAAGRAGHQPRPELFEVVSWEAAYGGRIAGKPVKVTLWRLGGAVMGNYCYEPCNPKRNGIRLEGLANGQVTETPIDLPKGQTEAMPSGRWRIGQLPGLAPQQIKGQWQSMDGKKQWPLELILEPSSFAHAVDQEVRLMMNQRIASPKDCDTDSNLQVSALRIYRQGKLQQSLSTAAWGSCLFVQPRWVDANFDGWPDLSQALELPAGPNIGYATWLYDSAQGKLVPGPKDLQEITSPVFDGQAQRIYSQWRASCCSHGIGIYAWKNGKPQLVEQAESYVMPVRQGGKLMGCYIMPEYKSGHVVWPDALYRNSDGLAMGKPPAEDWCDLEVSSSLSQAQLQVFAPQQDGQKARQLSVYGMGRVEVQTPEGARYCPDLMVFDTDARKLVRIQLTENAAQSCETEKPGQ</sequence>